<dbReference type="Proteomes" id="UP000427071">
    <property type="component" value="Chromosome"/>
</dbReference>
<comment type="similarity">
    <text evidence="7">Belongs to the zinc-containing alcohol dehydrogenase family.</text>
</comment>
<dbReference type="Gene3D" id="3.90.180.10">
    <property type="entry name" value="Medium-chain alcohol dehydrogenases, catalytic domain"/>
    <property type="match status" value="1"/>
</dbReference>
<dbReference type="SUPFAM" id="SSF51735">
    <property type="entry name" value="NAD(P)-binding Rossmann-fold domains"/>
    <property type="match status" value="1"/>
</dbReference>
<evidence type="ECO:0000256" key="5">
    <source>
        <dbReference type="ARBA" id="ARBA00024074"/>
    </source>
</evidence>
<name>A0A6B8VS35_9CORY</name>
<comment type="cofactor">
    <cofactor evidence="1 7">
        <name>Zn(2+)</name>
        <dbReference type="ChEBI" id="CHEBI:29105"/>
    </cofactor>
</comment>
<proteinExistence type="inferred from homology"/>
<dbReference type="SUPFAM" id="SSF50129">
    <property type="entry name" value="GroES-like"/>
    <property type="match status" value="1"/>
</dbReference>
<dbReference type="InterPro" id="IPR013149">
    <property type="entry name" value="ADH-like_C"/>
</dbReference>
<dbReference type="Gene3D" id="3.40.50.720">
    <property type="entry name" value="NAD(P)-binding Rossmann-like Domain"/>
    <property type="match status" value="1"/>
</dbReference>
<reference evidence="10" key="1">
    <citation type="submission" date="2019-11" db="EMBL/GenBank/DDBJ databases">
        <title>Complete genome sequence of Corynebacterium kalinowskii 1959, a novel Corynebacterium species isolated from soil of a small paddock in Vilsendorf, Germany.</title>
        <authorList>
            <person name="Schaffert L."/>
            <person name="Ruwe M."/>
            <person name="Milse J."/>
            <person name="Hanuschka K."/>
            <person name="Ortseifen V."/>
            <person name="Droste J."/>
            <person name="Brandt D."/>
            <person name="Schlueter L."/>
            <person name="Kutter Y."/>
            <person name="Vinke S."/>
            <person name="Viehoefer P."/>
            <person name="Jacob L."/>
            <person name="Luebke N.-C."/>
            <person name="Schulte-Berndt E."/>
            <person name="Hain C."/>
            <person name="Linder M."/>
            <person name="Schmidt P."/>
            <person name="Wollenschlaeger L."/>
            <person name="Luttermann T."/>
            <person name="Thieme E."/>
            <person name="Hassa J."/>
            <person name="Haak M."/>
            <person name="Wittchen M."/>
            <person name="Mentz A."/>
            <person name="Persicke M."/>
            <person name="Busche T."/>
            <person name="Ruckert C."/>
        </authorList>
    </citation>
    <scope>NUCLEOTIDE SEQUENCE [LARGE SCALE GENOMIC DNA]</scope>
    <source>
        <strain evidence="10">1959</strain>
    </source>
</reference>
<dbReference type="PROSITE" id="PS00059">
    <property type="entry name" value="ADH_ZINC"/>
    <property type="match status" value="1"/>
</dbReference>
<dbReference type="InterPro" id="IPR047109">
    <property type="entry name" value="CAD-like"/>
</dbReference>
<dbReference type="GO" id="GO:0008106">
    <property type="term" value="F:alcohol dehydrogenase (NADP+) activity"/>
    <property type="evidence" value="ECO:0007669"/>
    <property type="project" value="UniProtKB-EC"/>
</dbReference>
<dbReference type="InterPro" id="IPR013154">
    <property type="entry name" value="ADH-like_N"/>
</dbReference>
<accession>A0A6B8VS35</accession>
<keyword evidence="4 9" id="KW-0560">Oxidoreductase</keyword>
<evidence type="ECO:0000256" key="6">
    <source>
        <dbReference type="ARBA" id="ARBA00048262"/>
    </source>
</evidence>
<evidence type="ECO:0000313" key="10">
    <source>
        <dbReference type="Proteomes" id="UP000427071"/>
    </source>
</evidence>
<protein>
    <recommendedName>
        <fullName evidence="5">alcohol dehydrogenase (NADP(+))</fullName>
        <ecNumber evidence="5">1.1.1.2</ecNumber>
    </recommendedName>
</protein>
<dbReference type="KEGG" id="ckw:CKALI_04735"/>
<dbReference type="InterPro" id="IPR020843">
    <property type="entry name" value="ER"/>
</dbReference>
<evidence type="ECO:0000313" key="9">
    <source>
        <dbReference type="EMBL" id="QGU01825.1"/>
    </source>
</evidence>
<organism evidence="9 10">
    <name type="scientific">Corynebacterium kalinowskii</name>
    <dbReference type="NCBI Taxonomy" id="2675216"/>
    <lineage>
        <taxon>Bacteria</taxon>
        <taxon>Bacillati</taxon>
        <taxon>Actinomycetota</taxon>
        <taxon>Actinomycetes</taxon>
        <taxon>Mycobacteriales</taxon>
        <taxon>Corynebacteriaceae</taxon>
        <taxon>Corynebacterium</taxon>
    </lineage>
</organism>
<dbReference type="InterPro" id="IPR036291">
    <property type="entry name" value="NAD(P)-bd_dom_sf"/>
</dbReference>
<dbReference type="AlphaFoldDB" id="A0A6B8VS35"/>
<evidence type="ECO:0000259" key="8">
    <source>
        <dbReference type="SMART" id="SM00829"/>
    </source>
</evidence>
<keyword evidence="3 7" id="KW-0862">Zinc</keyword>
<evidence type="ECO:0000256" key="2">
    <source>
        <dbReference type="ARBA" id="ARBA00022723"/>
    </source>
</evidence>
<dbReference type="InterPro" id="IPR011032">
    <property type="entry name" value="GroES-like_sf"/>
</dbReference>
<dbReference type="FunFam" id="3.40.50.720:FF:000022">
    <property type="entry name" value="Cinnamyl alcohol dehydrogenase"/>
    <property type="match status" value="1"/>
</dbReference>
<keyword evidence="10" id="KW-1185">Reference proteome</keyword>
<evidence type="ECO:0000256" key="3">
    <source>
        <dbReference type="ARBA" id="ARBA00022833"/>
    </source>
</evidence>
<sequence>MLKTIANMQHKGGESTLASMSIETKVLQKTSPDAPFEIATIQRRDPREDDVVIAIKAAGICHSDIHTIRNEWGEAHFPLTVGHEIAGVVEAVGSKVTKWQVGDRVGVGCLVNSCGECEQCQAGFENHCLNGAVGTYNSEDVDGTITQGGYAQKVVVNENFVCRIPDELDFDVAAPLLCAGITTYSPLAAWKVEKGQKVAVLGLGGLGHMGVQIAAAKGADVTVLSRSLKKAEKAKELGAVRTLATTEEGFFKEHRGEFDFILNTISANIDLDAYLRLLKPRGVMAVVGLPPEQQKLGFGSLIMGSKVLTGSNIGGIRETQEMLDFCAEHGFGAHIEKIGVNDVDAAYDRVVAGDVQFRFVIDTATFEQA</sequence>
<comment type="catalytic activity">
    <reaction evidence="6">
        <text>a primary alcohol + NADP(+) = an aldehyde + NADPH + H(+)</text>
        <dbReference type="Rhea" id="RHEA:15937"/>
        <dbReference type="ChEBI" id="CHEBI:15378"/>
        <dbReference type="ChEBI" id="CHEBI:15734"/>
        <dbReference type="ChEBI" id="CHEBI:17478"/>
        <dbReference type="ChEBI" id="CHEBI:57783"/>
        <dbReference type="ChEBI" id="CHEBI:58349"/>
        <dbReference type="EC" id="1.1.1.2"/>
    </reaction>
</comment>
<dbReference type="Pfam" id="PF00107">
    <property type="entry name" value="ADH_zinc_N"/>
    <property type="match status" value="1"/>
</dbReference>
<dbReference type="Pfam" id="PF08240">
    <property type="entry name" value="ADH_N"/>
    <property type="match status" value="1"/>
</dbReference>
<dbReference type="EMBL" id="CP046452">
    <property type="protein sequence ID" value="QGU01825.1"/>
    <property type="molecule type" value="Genomic_DNA"/>
</dbReference>
<dbReference type="CDD" id="cd05283">
    <property type="entry name" value="CAD1"/>
    <property type="match status" value="1"/>
</dbReference>
<evidence type="ECO:0000256" key="4">
    <source>
        <dbReference type="ARBA" id="ARBA00023002"/>
    </source>
</evidence>
<gene>
    <name evidence="9" type="primary">adhA</name>
    <name evidence="9" type="ORF">CKALI_04735</name>
</gene>
<dbReference type="EC" id="1.1.1.2" evidence="5"/>
<dbReference type="InterPro" id="IPR002328">
    <property type="entry name" value="ADH_Zn_CS"/>
</dbReference>
<dbReference type="PANTHER" id="PTHR42683">
    <property type="entry name" value="ALDEHYDE REDUCTASE"/>
    <property type="match status" value="1"/>
</dbReference>
<keyword evidence="2 7" id="KW-0479">Metal-binding</keyword>
<evidence type="ECO:0000256" key="1">
    <source>
        <dbReference type="ARBA" id="ARBA00001947"/>
    </source>
</evidence>
<feature type="domain" description="Enoyl reductase (ER)" evidence="8">
    <location>
        <begin position="31"/>
        <end position="361"/>
    </location>
</feature>
<dbReference type="SMART" id="SM00829">
    <property type="entry name" value="PKS_ER"/>
    <property type="match status" value="1"/>
</dbReference>
<evidence type="ECO:0000256" key="7">
    <source>
        <dbReference type="RuleBase" id="RU361277"/>
    </source>
</evidence>
<dbReference type="GO" id="GO:0008270">
    <property type="term" value="F:zinc ion binding"/>
    <property type="evidence" value="ECO:0007669"/>
    <property type="project" value="InterPro"/>
</dbReference>